<comment type="caution">
    <text evidence="1">The sequence shown here is derived from an EMBL/GenBank/DDBJ whole genome shotgun (WGS) entry which is preliminary data.</text>
</comment>
<dbReference type="AlphaFoldDB" id="A0A937X589"/>
<feature type="non-terminal residue" evidence="1">
    <location>
        <position position="1"/>
    </location>
</feature>
<evidence type="ECO:0000313" key="1">
    <source>
        <dbReference type="EMBL" id="MBM3275578.1"/>
    </source>
</evidence>
<dbReference type="EMBL" id="VGJX01000635">
    <property type="protein sequence ID" value="MBM3275578.1"/>
    <property type="molecule type" value="Genomic_DNA"/>
</dbReference>
<accession>A0A937X589</accession>
<reference evidence="1 2" key="1">
    <citation type="submission" date="2019-03" db="EMBL/GenBank/DDBJ databases">
        <title>Lake Tanganyika Metagenome-Assembled Genomes (MAGs).</title>
        <authorList>
            <person name="Tran P."/>
        </authorList>
    </citation>
    <scope>NUCLEOTIDE SEQUENCE [LARGE SCALE GENOMIC DNA]</scope>
    <source>
        <strain evidence="1">K_DeepCast_65m_m2_236</strain>
    </source>
</reference>
<dbReference type="Proteomes" id="UP000703893">
    <property type="component" value="Unassembled WGS sequence"/>
</dbReference>
<name>A0A937X589_9BACT</name>
<protein>
    <submittedName>
        <fullName evidence="1">Uncharacterized protein</fullName>
    </submittedName>
</protein>
<proteinExistence type="predicted"/>
<sequence>GQQAAPPALLWKSSNAAAGPLSQAGILSSAARRATTAVTAEIGTLVSPPLTVDIVGVDGVSIDKPGATLNGVLKTFTPSPSFAGLTSAKFRAAATTTLPFNGGVLWTVDNAEVVLLSGVSTESADILPKPDGLAGTAILTATCRDDTRIRATVSVDVTAFGNLNVGVR</sequence>
<gene>
    <name evidence="1" type="ORF">FJZ00_10515</name>
</gene>
<organism evidence="1 2">
    <name type="scientific">Candidatus Tanganyikabacteria bacterium</name>
    <dbReference type="NCBI Taxonomy" id="2961651"/>
    <lineage>
        <taxon>Bacteria</taxon>
        <taxon>Bacillati</taxon>
        <taxon>Candidatus Sericytochromatia</taxon>
        <taxon>Candidatus Tanganyikabacteria</taxon>
    </lineage>
</organism>
<evidence type="ECO:0000313" key="2">
    <source>
        <dbReference type="Proteomes" id="UP000703893"/>
    </source>
</evidence>